<dbReference type="Gene3D" id="3.90.1150.10">
    <property type="entry name" value="Aspartate Aminotransferase, domain 1"/>
    <property type="match status" value="1"/>
</dbReference>
<proteinExistence type="inferred from homology"/>
<gene>
    <name evidence="4" type="primary">kynU</name>
    <name evidence="6" type="ORF">MNQ99_10660</name>
</gene>
<protein>
    <recommendedName>
        <fullName evidence="4 5">Kynureninase</fullName>
        <ecNumber evidence="4 5">3.7.1.3</ecNumber>
    </recommendedName>
    <alternativeName>
        <fullName evidence="4">L-kynurenine hydrolase</fullName>
    </alternativeName>
</protein>
<dbReference type="SUPFAM" id="SSF53383">
    <property type="entry name" value="PLP-dependent transferases"/>
    <property type="match status" value="1"/>
</dbReference>
<dbReference type="Proteomes" id="UP000829069">
    <property type="component" value="Chromosome"/>
</dbReference>
<comment type="catalytic activity">
    <reaction evidence="5">
        <text>3-hydroxy-L-kynurenine + H2O = 3-hydroxyanthranilate + L-alanine + H(+)</text>
        <dbReference type="Rhea" id="RHEA:25143"/>
        <dbReference type="ChEBI" id="CHEBI:15377"/>
        <dbReference type="ChEBI" id="CHEBI:15378"/>
        <dbReference type="ChEBI" id="CHEBI:36559"/>
        <dbReference type="ChEBI" id="CHEBI:57972"/>
        <dbReference type="ChEBI" id="CHEBI:58125"/>
        <dbReference type="EC" id="3.7.1.3"/>
    </reaction>
</comment>
<evidence type="ECO:0000256" key="5">
    <source>
        <dbReference type="PIRNR" id="PIRNR038800"/>
    </source>
</evidence>
<feature type="binding site" evidence="4">
    <location>
        <position position="289"/>
    </location>
    <ligand>
        <name>pyridoxal 5'-phosphate</name>
        <dbReference type="ChEBI" id="CHEBI:597326"/>
    </ligand>
</feature>
<dbReference type="EMBL" id="CP093326">
    <property type="protein sequence ID" value="UNK44463.1"/>
    <property type="molecule type" value="Genomic_DNA"/>
</dbReference>
<keyword evidence="1 4" id="KW-0662">Pyridine nucleotide biosynthesis</keyword>
<feature type="binding site" evidence="4">
    <location>
        <position position="209"/>
    </location>
    <ligand>
        <name>pyridoxal 5'-phosphate</name>
        <dbReference type="ChEBI" id="CHEBI:597326"/>
    </ligand>
</feature>
<evidence type="ECO:0000256" key="4">
    <source>
        <dbReference type="HAMAP-Rule" id="MF_01970"/>
    </source>
</evidence>
<feature type="modified residue" description="N6-(pyridoxal phosphate)lysine" evidence="4">
    <location>
        <position position="235"/>
    </location>
</feature>
<accession>A0ABY3W601</accession>
<dbReference type="GO" id="GO:0008483">
    <property type="term" value="F:transaminase activity"/>
    <property type="evidence" value="ECO:0007669"/>
    <property type="project" value="UniProtKB-KW"/>
</dbReference>
<feature type="binding site" evidence="4">
    <location>
        <begin position="132"/>
        <end position="135"/>
    </location>
    <ligand>
        <name>pyridoxal 5'-phosphate</name>
        <dbReference type="ChEBI" id="CHEBI:597326"/>
    </ligand>
</feature>
<name>A0ABY3W601_9MICC</name>
<keyword evidence="3 4" id="KW-0663">Pyridoxal phosphate</keyword>
<comment type="pathway">
    <text evidence="4 5">Cofactor biosynthesis; NAD(+) biosynthesis; quinolinate from L-kynurenine: step 2/3.</text>
</comment>
<keyword evidence="6" id="KW-0808">Transferase</keyword>
<comment type="function">
    <text evidence="4 5">Catalyzes the cleavage of L-kynurenine (L-Kyn) and L-3-hydroxykynurenine (L-3OHKyn) into anthranilic acid (AA) and 3-hydroxyanthranilic acid (3-OHAA), respectively.</text>
</comment>
<dbReference type="PANTHER" id="PTHR14084">
    <property type="entry name" value="KYNURENINASE"/>
    <property type="match status" value="1"/>
</dbReference>
<dbReference type="InterPro" id="IPR010111">
    <property type="entry name" value="Kynureninase"/>
</dbReference>
<reference evidence="6 7" key="1">
    <citation type="submission" date="2022-03" db="EMBL/GenBank/DDBJ databases">
        <title>Isotopic signatures of nitrous oxide derived from detoxification processes.</title>
        <authorList>
            <person name="Behrendt U."/>
            <person name="Buchen C."/>
            <person name="Well R."/>
            <person name="Ulrich A."/>
            <person name="Rohe L."/>
            <person name="Kolb S."/>
            <person name="Schloter M."/>
            <person name="Horn M.A."/>
            <person name="Augustin J."/>
        </authorList>
    </citation>
    <scope>NUCLEOTIDE SEQUENCE [LARGE SCALE GENOMIC DNA]</scope>
    <source>
        <strain evidence="6 7">S4-C24</strain>
    </source>
</reference>
<dbReference type="PIRSF" id="PIRSF038800">
    <property type="entry name" value="KYNU"/>
    <property type="match status" value="1"/>
</dbReference>
<feature type="binding site" evidence="4">
    <location>
        <position position="105"/>
    </location>
    <ligand>
        <name>pyridoxal 5'-phosphate</name>
        <dbReference type="ChEBI" id="CHEBI:597326"/>
    </ligand>
</feature>
<comment type="subunit">
    <text evidence="4 5">Homodimer.</text>
</comment>
<comment type="pathway">
    <text evidence="4 5">Amino-acid degradation; L-kynurenine degradation; L-alanine and anthranilate from L-kynurenine: step 1/1.</text>
</comment>
<feature type="binding site" evidence="4">
    <location>
        <position position="263"/>
    </location>
    <ligand>
        <name>pyridoxal 5'-phosphate</name>
        <dbReference type="ChEBI" id="CHEBI:597326"/>
    </ligand>
</feature>
<evidence type="ECO:0000313" key="6">
    <source>
        <dbReference type="EMBL" id="UNK44463.1"/>
    </source>
</evidence>
<keyword evidence="6" id="KW-0032">Aminotransferase</keyword>
<feature type="binding site" evidence="4">
    <location>
        <position position="212"/>
    </location>
    <ligand>
        <name>pyridoxal 5'-phosphate</name>
        <dbReference type="ChEBI" id="CHEBI:597326"/>
    </ligand>
</feature>
<evidence type="ECO:0000256" key="3">
    <source>
        <dbReference type="ARBA" id="ARBA00022898"/>
    </source>
</evidence>
<dbReference type="InterPro" id="IPR015421">
    <property type="entry name" value="PyrdxlP-dep_Trfase_major"/>
</dbReference>
<evidence type="ECO:0000313" key="7">
    <source>
        <dbReference type="Proteomes" id="UP000829069"/>
    </source>
</evidence>
<comment type="similarity">
    <text evidence="4 5">Belongs to the kynureninase family.</text>
</comment>
<dbReference type="Pfam" id="PF22580">
    <property type="entry name" value="KYNU_C"/>
    <property type="match status" value="1"/>
</dbReference>
<evidence type="ECO:0000256" key="2">
    <source>
        <dbReference type="ARBA" id="ARBA00022801"/>
    </source>
</evidence>
<dbReference type="EC" id="3.7.1.3" evidence="4 5"/>
<organism evidence="6 7">
    <name type="scientific">Arthrobacter sulfonylureivorans</name>
    <dbReference type="NCBI Taxonomy" id="2486855"/>
    <lineage>
        <taxon>Bacteria</taxon>
        <taxon>Bacillati</taxon>
        <taxon>Actinomycetota</taxon>
        <taxon>Actinomycetes</taxon>
        <taxon>Micrococcales</taxon>
        <taxon>Micrococcaceae</taxon>
        <taxon>Arthrobacter</taxon>
    </lineage>
</organism>
<feature type="binding site" evidence="4">
    <location>
        <position position="104"/>
    </location>
    <ligand>
        <name>pyridoxal 5'-phosphate</name>
        <dbReference type="ChEBI" id="CHEBI:597326"/>
    </ligand>
</feature>
<sequence>MTADAQLADRARTLDATDPLAAYRSRFVGHDDESVTAYLDGNSLGRPLAASVDRVRDLMLQQWGGRLIRAWDEGWLALPERIGDELGRVVLGAAPGQCVVADSTTVLLYKLARAAIAARPGRRRILVDRDNFPSDRFIVEGIAAECGLELDWLEPPHAGGVTAEAVRAAVGPDTALVLLSHVAYRSGYLADIPSITTAAHDAGALVLWDLCHSAGVLPVELDAWGVDLAAGCSYKYLNGGPGAPAWAYVRTEHQHFQQPIQGWLGSTEPFEMGQGYQPAGGIRRFASGTPPILGMTAIQDMIALIDEAGLAAVRDKSVALTEFAIEAVQAALADFGVAIASPLDAAERGGHVTIDHPAFKHVTVRLWEQGVIPDFREPDGIRLGLSPLSTSFAEVWRGIAAIRAELERA</sequence>
<dbReference type="RefSeq" id="WP_241912931.1">
    <property type="nucleotide sequence ID" value="NZ_CP093326.1"/>
</dbReference>
<dbReference type="PANTHER" id="PTHR14084:SF0">
    <property type="entry name" value="KYNURENINASE"/>
    <property type="match status" value="1"/>
</dbReference>
<dbReference type="Gene3D" id="3.40.640.10">
    <property type="entry name" value="Type I PLP-dependent aspartate aminotransferase-like (Major domain)"/>
    <property type="match status" value="1"/>
</dbReference>
<dbReference type="InterPro" id="IPR015422">
    <property type="entry name" value="PyrdxlP-dep_Trfase_small"/>
</dbReference>
<keyword evidence="2 4" id="KW-0378">Hydrolase</keyword>
<evidence type="ECO:0000256" key="1">
    <source>
        <dbReference type="ARBA" id="ARBA00022642"/>
    </source>
</evidence>
<keyword evidence="7" id="KW-1185">Reference proteome</keyword>
<comment type="catalytic activity">
    <reaction evidence="4 5">
        <text>L-kynurenine + H2O = anthranilate + L-alanine + H(+)</text>
        <dbReference type="Rhea" id="RHEA:16813"/>
        <dbReference type="ChEBI" id="CHEBI:15377"/>
        <dbReference type="ChEBI" id="CHEBI:15378"/>
        <dbReference type="ChEBI" id="CHEBI:16567"/>
        <dbReference type="ChEBI" id="CHEBI:57959"/>
        <dbReference type="ChEBI" id="CHEBI:57972"/>
        <dbReference type="EC" id="3.7.1.3"/>
    </reaction>
</comment>
<dbReference type="HAMAP" id="MF_01970">
    <property type="entry name" value="Kynureninase"/>
    <property type="match status" value="1"/>
</dbReference>
<comment type="cofactor">
    <cofactor evidence="4 5">
        <name>pyridoxal 5'-phosphate</name>
        <dbReference type="ChEBI" id="CHEBI:597326"/>
    </cofactor>
</comment>
<dbReference type="InterPro" id="IPR015424">
    <property type="entry name" value="PyrdxlP-dep_Trfase"/>
</dbReference>
<feature type="binding site" evidence="4">
    <location>
        <position position="234"/>
    </location>
    <ligand>
        <name>pyridoxal 5'-phosphate</name>
        <dbReference type="ChEBI" id="CHEBI:597326"/>
    </ligand>
</feature>
<comment type="caution">
    <text evidence="4">Lacks conserved residue(s) required for the propagation of feature annotation.</text>
</comment>